<protein>
    <submittedName>
        <fullName evidence="2">Uncharacterized protein</fullName>
    </submittedName>
</protein>
<dbReference type="RefSeq" id="WP_106354138.1">
    <property type="nucleotide sequence ID" value="NZ_JANSLM010000014.1"/>
</dbReference>
<evidence type="ECO:0000313" key="3">
    <source>
        <dbReference type="Proteomes" id="UP001246473"/>
    </source>
</evidence>
<dbReference type="AlphaFoldDB" id="A0AAP5QD14"/>
<evidence type="ECO:0000313" key="2">
    <source>
        <dbReference type="EMBL" id="MDT8841906.1"/>
    </source>
</evidence>
<dbReference type="Proteomes" id="UP001246473">
    <property type="component" value="Unassembled WGS sequence"/>
</dbReference>
<feature type="region of interest" description="Disordered" evidence="1">
    <location>
        <begin position="1"/>
        <end position="37"/>
    </location>
</feature>
<accession>A0AAP5QD14</accession>
<reference evidence="2" key="1">
    <citation type="submission" date="2022-08" db="EMBL/GenBank/DDBJ databases">
        <authorList>
            <person name="Kim S.-J."/>
        </authorList>
    </citation>
    <scope>NUCLEOTIDE SEQUENCE</scope>
    <source>
        <strain evidence="2">KJ</strain>
    </source>
</reference>
<sequence>MASGKQAVDEAVGSTDEALDMKRSANAPVKGRTTQPARSIARRCIELHLASADEQAIRRVSEAAGSNRKTLQARSAIQIDRAAKRRFDTLLFELAKHFDDTRSTRFT</sequence>
<organism evidence="2 3">
    <name type="scientific">Paraburkholderia fungorum</name>
    <dbReference type="NCBI Taxonomy" id="134537"/>
    <lineage>
        <taxon>Bacteria</taxon>
        <taxon>Pseudomonadati</taxon>
        <taxon>Pseudomonadota</taxon>
        <taxon>Betaproteobacteria</taxon>
        <taxon>Burkholderiales</taxon>
        <taxon>Burkholderiaceae</taxon>
        <taxon>Paraburkholderia</taxon>
    </lineage>
</organism>
<gene>
    <name evidence="2" type="ORF">ParKJ_31220</name>
</gene>
<evidence type="ECO:0000256" key="1">
    <source>
        <dbReference type="SAM" id="MobiDB-lite"/>
    </source>
</evidence>
<proteinExistence type="predicted"/>
<name>A0AAP5QD14_9BURK</name>
<comment type="caution">
    <text evidence="2">The sequence shown here is derived from an EMBL/GenBank/DDBJ whole genome shotgun (WGS) entry which is preliminary data.</text>
</comment>
<dbReference type="EMBL" id="JANSLM010000014">
    <property type="protein sequence ID" value="MDT8841906.1"/>
    <property type="molecule type" value="Genomic_DNA"/>
</dbReference>